<gene>
    <name evidence="2" type="ORF">PVAND_015692</name>
</gene>
<keyword evidence="1" id="KW-1133">Transmembrane helix</keyword>
<sequence length="138" mass="16344">MNKSNLNSSKSYTRPYTVGVSIAIIAVILFLLFHLLKFVIKHLKRIIEERNKRNRPVRIAVRREQGRRLTAKSVKRLQKELKKETKILPINQVEFFNEDFKKFNTRNKTRAKTVKIVEKRRGSVDFFAGRSHFQTDDD</sequence>
<proteinExistence type="predicted"/>
<dbReference type="EMBL" id="JADBJN010000004">
    <property type="protein sequence ID" value="KAG5667721.1"/>
    <property type="molecule type" value="Genomic_DNA"/>
</dbReference>
<evidence type="ECO:0000256" key="1">
    <source>
        <dbReference type="SAM" id="Phobius"/>
    </source>
</evidence>
<comment type="caution">
    <text evidence="2">The sequence shown here is derived from an EMBL/GenBank/DDBJ whole genome shotgun (WGS) entry which is preliminary data.</text>
</comment>
<dbReference type="Proteomes" id="UP001107558">
    <property type="component" value="Chromosome 4"/>
</dbReference>
<keyword evidence="1" id="KW-0472">Membrane</keyword>
<feature type="transmembrane region" description="Helical" evidence="1">
    <location>
        <begin position="20"/>
        <end position="40"/>
    </location>
</feature>
<dbReference type="AlphaFoldDB" id="A0A9J6BCW5"/>
<keyword evidence="3" id="KW-1185">Reference proteome</keyword>
<protein>
    <submittedName>
        <fullName evidence="2">Uncharacterized protein</fullName>
    </submittedName>
</protein>
<reference evidence="2" key="1">
    <citation type="submission" date="2021-03" db="EMBL/GenBank/DDBJ databases">
        <title>Chromosome level genome of the anhydrobiotic midge Polypedilum vanderplanki.</title>
        <authorList>
            <person name="Yoshida Y."/>
            <person name="Kikawada T."/>
            <person name="Gusev O."/>
        </authorList>
    </citation>
    <scope>NUCLEOTIDE SEQUENCE</scope>
    <source>
        <strain evidence="2">NIAS01</strain>
        <tissue evidence="2">Whole body or cell culture</tissue>
    </source>
</reference>
<evidence type="ECO:0000313" key="3">
    <source>
        <dbReference type="Proteomes" id="UP001107558"/>
    </source>
</evidence>
<name>A0A9J6BCW5_POLVA</name>
<keyword evidence="1" id="KW-0812">Transmembrane</keyword>
<evidence type="ECO:0000313" key="2">
    <source>
        <dbReference type="EMBL" id="KAG5667721.1"/>
    </source>
</evidence>
<organism evidence="2 3">
    <name type="scientific">Polypedilum vanderplanki</name>
    <name type="common">Sleeping chironomid midge</name>
    <dbReference type="NCBI Taxonomy" id="319348"/>
    <lineage>
        <taxon>Eukaryota</taxon>
        <taxon>Metazoa</taxon>
        <taxon>Ecdysozoa</taxon>
        <taxon>Arthropoda</taxon>
        <taxon>Hexapoda</taxon>
        <taxon>Insecta</taxon>
        <taxon>Pterygota</taxon>
        <taxon>Neoptera</taxon>
        <taxon>Endopterygota</taxon>
        <taxon>Diptera</taxon>
        <taxon>Nematocera</taxon>
        <taxon>Chironomoidea</taxon>
        <taxon>Chironomidae</taxon>
        <taxon>Chironominae</taxon>
        <taxon>Polypedilum</taxon>
        <taxon>Polypedilum</taxon>
    </lineage>
</organism>
<accession>A0A9J6BCW5</accession>